<gene>
    <name evidence="2" type="ORF">SAMN04488090_4620</name>
</gene>
<accession>A0A1G9XHH9</accession>
<feature type="transmembrane region" description="Helical" evidence="1">
    <location>
        <begin position="107"/>
        <end position="124"/>
    </location>
</feature>
<evidence type="ECO:0000256" key="1">
    <source>
        <dbReference type="SAM" id="Phobius"/>
    </source>
</evidence>
<organism evidence="2 3">
    <name type="scientific">Siphonobacter aquaeclarae</name>
    <dbReference type="NCBI Taxonomy" id="563176"/>
    <lineage>
        <taxon>Bacteria</taxon>
        <taxon>Pseudomonadati</taxon>
        <taxon>Bacteroidota</taxon>
        <taxon>Cytophagia</taxon>
        <taxon>Cytophagales</taxon>
        <taxon>Cytophagaceae</taxon>
        <taxon>Siphonobacter</taxon>
    </lineage>
</organism>
<keyword evidence="1" id="KW-0812">Transmembrane</keyword>
<dbReference type="EMBL" id="FNGS01000011">
    <property type="protein sequence ID" value="SDM96180.1"/>
    <property type="molecule type" value="Genomic_DNA"/>
</dbReference>
<proteinExistence type="predicted"/>
<keyword evidence="1" id="KW-1133">Transmembrane helix</keyword>
<feature type="transmembrane region" description="Helical" evidence="1">
    <location>
        <begin position="77"/>
        <end position="95"/>
    </location>
</feature>
<keyword evidence="3" id="KW-1185">Reference proteome</keyword>
<feature type="transmembrane region" description="Helical" evidence="1">
    <location>
        <begin position="47"/>
        <end position="70"/>
    </location>
</feature>
<keyword evidence="1" id="KW-0472">Membrane</keyword>
<sequence length="131" mass="15087">MSVTRIRILFFWVLTTVAMILHFDFHIGDLFYGIDIVRPGANGQKPAALVVIRFVFEIFPLIWAVALLYASSGLWRTINFGLTIPFTLSHLAHVFEEIKEGDPSQLLLLTFVALMSILLTLESWKWRKQEH</sequence>
<evidence type="ECO:0000313" key="3">
    <source>
        <dbReference type="Proteomes" id="UP000198901"/>
    </source>
</evidence>
<evidence type="ECO:0008006" key="4">
    <source>
        <dbReference type="Google" id="ProtNLM"/>
    </source>
</evidence>
<dbReference type="AlphaFoldDB" id="A0A1G9XHH9"/>
<dbReference type="OrthoDB" id="959025at2"/>
<reference evidence="2 3" key="1">
    <citation type="submission" date="2016-10" db="EMBL/GenBank/DDBJ databases">
        <authorList>
            <person name="de Groot N.N."/>
        </authorList>
    </citation>
    <scope>NUCLEOTIDE SEQUENCE [LARGE SCALE GENOMIC DNA]</scope>
    <source>
        <strain evidence="2 3">DSM 21668</strain>
    </source>
</reference>
<dbReference type="RefSeq" id="WP_093208242.1">
    <property type="nucleotide sequence ID" value="NZ_FNGS01000011.1"/>
</dbReference>
<feature type="transmembrane region" description="Helical" evidence="1">
    <location>
        <begin position="9"/>
        <end position="27"/>
    </location>
</feature>
<name>A0A1G9XHH9_9BACT</name>
<dbReference type="Proteomes" id="UP000198901">
    <property type="component" value="Unassembled WGS sequence"/>
</dbReference>
<protein>
    <recommendedName>
        <fullName evidence="4">DoxX-like family protein</fullName>
    </recommendedName>
</protein>
<evidence type="ECO:0000313" key="2">
    <source>
        <dbReference type="EMBL" id="SDM96180.1"/>
    </source>
</evidence>
<dbReference type="STRING" id="563176.SAMN04488090_4620"/>